<name>W0ECC8_9FIRM</name>
<dbReference type="GO" id="GO:0008932">
    <property type="term" value="F:lytic endotransglycosylase activity"/>
    <property type="evidence" value="ECO:0007669"/>
    <property type="project" value="TreeGrafter"/>
</dbReference>
<dbReference type="PANTHER" id="PTHR33734:SF22">
    <property type="entry name" value="MEMBRANE-BOUND LYTIC MUREIN TRANSGLYCOSYLASE D"/>
    <property type="match status" value="1"/>
</dbReference>
<dbReference type="Gene3D" id="3.10.350.10">
    <property type="entry name" value="LysM domain"/>
    <property type="match status" value="1"/>
</dbReference>
<dbReference type="eggNOG" id="COG1388">
    <property type="taxonomic scope" value="Bacteria"/>
</dbReference>
<dbReference type="InterPro" id="IPR036779">
    <property type="entry name" value="LysM_dom_sf"/>
</dbReference>
<organism evidence="2 3">
    <name type="scientific">Desulfitobacterium metallireducens DSM 15288</name>
    <dbReference type="NCBI Taxonomy" id="871968"/>
    <lineage>
        <taxon>Bacteria</taxon>
        <taxon>Bacillati</taxon>
        <taxon>Bacillota</taxon>
        <taxon>Clostridia</taxon>
        <taxon>Eubacteriales</taxon>
        <taxon>Desulfitobacteriaceae</taxon>
        <taxon>Desulfitobacterium</taxon>
    </lineage>
</organism>
<reference evidence="2 3" key="1">
    <citation type="submission" date="2013-12" db="EMBL/GenBank/DDBJ databases">
        <authorList>
            <consortium name="DOE Joint Genome Institute"/>
            <person name="Smidt H."/>
            <person name="Huntemann M."/>
            <person name="Han J."/>
            <person name="Chen A."/>
            <person name="Kyrpides N."/>
            <person name="Mavromatis K."/>
            <person name="Markowitz V."/>
            <person name="Palaniappan K."/>
            <person name="Ivanova N."/>
            <person name="Schaumberg A."/>
            <person name="Pati A."/>
            <person name="Liolios K."/>
            <person name="Nordberg H.P."/>
            <person name="Cantor M.N."/>
            <person name="Hua S.X."/>
            <person name="Woyke T."/>
        </authorList>
    </citation>
    <scope>NUCLEOTIDE SEQUENCE [LARGE SCALE GENOMIC DNA]</scope>
    <source>
        <strain evidence="3">DSM 15288</strain>
    </source>
</reference>
<dbReference type="KEGG" id="dmt:DESME_07140"/>
<feature type="domain" description="LysM" evidence="1">
    <location>
        <begin position="90"/>
        <end position="134"/>
    </location>
</feature>
<dbReference type="Pfam" id="PF01476">
    <property type="entry name" value="LysM"/>
    <property type="match status" value="1"/>
</dbReference>
<dbReference type="AlphaFoldDB" id="W0ECC8"/>
<dbReference type="SMART" id="SM00257">
    <property type="entry name" value="LysM"/>
    <property type="match status" value="1"/>
</dbReference>
<keyword evidence="3" id="KW-1185">Reference proteome</keyword>
<dbReference type="SUPFAM" id="SSF54106">
    <property type="entry name" value="LysM domain"/>
    <property type="match status" value="1"/>
</dbReference>
<evidence type="ECO:0000313" key="3">
    <source>
        <dbReference type="Proteomes" id="UP000010847"/>
    </source>
</evidence>
<dbReference type="EMBL" id="CP007032">
    <property type="protein sequence ID" value="AHF06864.1"/>
    <property type="molecule type" value="Genomic_DNA"/>
</dbReference>
<dbReference type="PANTHER" id="PTHR33734">
    <property type="entry name" value="LYSM DOMAIN-CONTAINING GPI-ANCHORED PROTEIN 2"/>
    <property type="match status" value="1"/>
</dbReference>
<gene>
    <name evidence="2" type="ORF">DESME_07140</name>
</gene>
<dbReference type="Proteomes" id="UP000010847">
    <property type="component" value="Chromosome"/>
</dbReference>
<protein>
    <recommendedName>
        <fullName evidence="1">LysM domain-containing protein</fullName>
    </recommendedName>
</protein>
<dbReference type="STRING" id="871968.DESME_07140"/>
<dbReference type="InterPro" id="IPR018392">
    <property type="entry name" value="LysM"/>
</dbReference>
<evidence type="ECO:0000313" key="2">
    <source>
        <dbReference type="EMBL" id="AHF06864.1"/>
    </source>
</evidence>
<dbReference type="HOGENOM" id="CLU_122756_0_0_9"/>
<proteinExistence type="predicted"/>
<dbReference type="CDD" id="cd00118">
    <property type="entry name" value="LysM"/>
    <property type="match status" value="1"/>
</dbReference>
<dbReference type="RefSeq" id="WP_006715454.1">
    <property type="nucleotide sequence ID" value="NZ_CP007032.1"/>
</dbReference>
<dbReference type="PROSITE" id="PS51782">
    <property type="entry name" value="LYSM"/>
    <property type="match status" value="1"/>
</dbReference>
<sequence length="137" mass="14722">MNMPMQPMTGTAGMMGTPGMGMTPGTMGAAPGMYAPAFPQAGYVNLDPDYAPGAVTLDVGNPCCYPYHGMEMHHEMHHCTPEQLPTPTPEVYVVKKGDSVYKIAKRYGTTMRAIILANNLSNPDLIYPGQVLYIPGV</sequence>
<accession>W0ECC8</accession>
<evidence type="ECO:0000259" key="1">
    <source>
        <dbReference type="PROSITE" id="PS51782"/>
    </source>
</evidence>
<dbReference type="OrthoDB" id="9815473at2"/>